<protein>
    <submittedName>
        <fullName evidence="2">Amino acid transporter transmembrane domain-containing protein</fullName>
    </submittedName>
</protein>
<dbReference type="WBParaSite" id="PS1159_v2.g16984.t1">
    <property type="protein sequence ID" value="PS1159_v2.g16984.t1"/>
    <property type="gene ID" value="PS1159_v2.g16984"/>
</dbReference>
<sequence length="403" mass="44904">MLTSLMLGASWNILIRRWPEYRKHCRKPHILKWHIVPLDLFYKTIVSLCIDLTQFGIAVVYLLLSAKNIHDAIKSFSNADISFCYVIIIVAACLLPALFLKSPQDFWWAVVLAMFTTCAAIILILVGSASDYEICHHSYHLPDFKLTNYFLGLGTLIASYGGHSAFPTIQHDMKKPTDFYKSTFLAFSILFCMYTPVSLMGFLTYGDSLRDSVINSIQIQRIQQAVNLLITIHCILTLTIVLNPLNQDIEDLFSVPHEFGIKRVIVRTGTMIGVTCLAESIPTFGPMLDLMGGTTLALTCLILPPLFYVFLLAGEKRAERLKAAIIAAIGIIGGGAATYSAIKELSTTQFKVPCYIQPFIHNTDSEGNTTSTNCCGRYQNLTTHDSVTCSAEKLDFYGKRKNP</sequence>
<evidence type="ECO:0000313" key="2">
    <source>
        <dbReference type="WBParaSite" id="PS1159_v2.g16984.t1"/>
    </source>
</evidence>
<reference evidence="2" key="1">
    <citation type="submission" date="2022-11" db="UniProtKB">
        <authorList>
            <consortium name="WormBaseParasite"/>
        </authorList>
    </citation>
    <scope>IDENTIFICATION</scope>
</reference>
<dbReference type="Proteomes" id="UP000887580">
    <property type="component" value="Unplaced"/>
</dbReference>
<evidence type="ECO:0000313" key="1">
    <source>
        <dbReference type="Proteomes" id="UP000887580"/>
    </source>
</evidence>
<name>A0AC35FFE3_9BILA</name>
<accession>A0AC35FFE3</accession>
<proteinExistence type="predicted"/>
<organism evidence="1 2">
    <name type="scientific">Panagrolaimus sp. PS1159</name>
    <dbReference type="NCBI Taxonomy" id="55785"/>
    <lineage>
        <taxon>Eukaryota</taxon>
        <taxon>Metazoa</taxon>
        <taxon>Ecdysozoa</taxon>
        <taxon>Nematoda</taxon>
        <taxon>Chromadorea</taxon>
        <taxon>Rhabditida</taxon>
        <taxon>Tylenchina</taxon>
        <taxon>Panagrolaimomorpha</taxon>
        <taxon>Panagrolaimoidea</taxon>
        <taxon>Panagrolaimidae</taxon>
        <taxon>Panagrolaimus</taxon>
    </lineage>
</organism>